<dbReference type="STRING" id="926566.Terro_3058"/>
<proteinExistence type="predicted"/>
<dbReference type="AlphaFoldDB" id="I3ZJ72"/>
<feature type="region of interest" description="Disordered" evidence="1">
    <location>
        <begin position="64"/>
        <end position="88"/>
    </location>
</feature>
<protein>
    <submittedName>
        <fullName evidence="2">Uncharacterized protein</fullName>
    </submittedName>
</protein>
<evidence type="ECO:0000313" key="2">
    <source>
        <dbReference type="EMBL" id="AFL89290.1"/>
    </source>
</evidence>
<evidence type="ECO:0000313" key="3">
    <source>
        <dbReference type="Proteomes" id="UP000006056"/>
    </source>
</evidence>
<dbReference type="HOGENOM" id="CLU_1980516_0_0_0"/>
<dbReference type="Proteomes" id="UP000006056">
    <property type="component" value="Chromosome"/>
</dbReference>
<feature type="compositionally biased region" description="Polar residues" evidence="1">
    <location>
        <begin position="74"/>
        <end position="85"/>
    </location>
</feature>
<dbReference type="EMBL" id="CP003379">
    <property type="protein sequence ID" value="AFL89290.1"/>
    <property type="molecule type" value="Genomic_DNA"/>
</dbReference>
<organism evidence="2 3">
    <name type="scientific">Terriglobus roseus (strain DSM 18391 / NRRL B-41598 / KBS 63)</name>
    <dbReference type="NCBI Taxonomy" id="926566"/>
    <lineage>
        <taxon>Bacteria</taxon>
        <taxon>Pseudomonadati</taxon>
        <taxon>Acidobacteriota</taxon>
        <taxon>Terriglobia</taxon>
        <taxon>Terriglobales</taxon>
        <taxon>Acidobacteriaceae</taxon>
        <taxon>Terriglobus</taxon>
    </lineage>
</organism>
<dbReference type="KEGG" id="trs:Terro_3058"/>
<evidence type="ECO:0000256" key="1">
    <source>
        <dbReference type="SAM" id="MobiDB-lite"/>
    </source>
</evidence>
<gene>
    <name evidence="2" type="ordered locus">Terro_3058</name>
</gene>
<keyword evidence="3" id="KW-1185">Reference proteome</keyword>
<name>I3ZJ72_TERRK</name>
<accession>I3ZJ72</accession>
<sequence length="126" mass="13616">MPRSGTARLARLSTGWVLLVLCTALIAWRIDFRIEQCRPSGFGNTAAVAFFDANERNLAKLDETQPAPGWRSVAEQQSSLGQSAHPSPRAACAAKPLLSSFEKPPALKDIFCRSVSLFPNPPPPLG</sequence>
<reference evidence="2 3" key="1">
    <citation type="submission" date="2012-06" db="EMBL/GenBank/DDBJ databases">
        <title>Complete genome of Terriglobus roseus DSM 18391.</title>
        <authorList>
            <consortium name="US DOE Joint Genome Institute (JGI-PGF)"/>
            <person name="Lucas S."/>
            <person name="Copeland A."/>
            <person name="Lapidus A."/>
            <person name="Glavina del Rio T."/>
            <person name="Dalin E."/>
            <person name="Tice H."/>
            <person name="Bruce D."/>
            <person name="Goodwin L."/>
            <person name="Pitluck S."/>
            <person name="Peters L."/>
            <person name="Mikhailova N."/>
            <person name="Munk A.C.C."/>
            <person name="Kyrpides N."/>
            <person name="Mavromatis K."/>
            <person name="Ivanova N."/>
            <person name="Brettin T."/>
            <person name="Detter J.C."/>
            <person name="Han C."/>
            <person name="Larimer F."/>
            <person name="Land M."/>
            <person name="Hauser L."/>
            <person name="Markowitz V."/>
            <person name="Cheng J.-F."/>
            <person name="Hugenholtz P."/>
            <person name="Woyke T."/>
            <person name="Wu D."/>
            <person name="Brambilla E."/>
            <person name="Klenk H.-P."/>
            <person name="Eisen J.A."/>
        </authorList>
    </citation>
    <scope>NUCLEOTIDE SEQUENCE [LARGE SCALE GENOMIC DNA]</scope>
    <source>
        <strain evidence="3">DSM 18391 / NRRL B-41598 / KBS 63</strain>
    </source>
</reference>